<feature type="coiled-coil region" evidence="2">
    <location>
        <begin position="38"/>
        <end position="65"/>
    </location>
</feature>
<dbReference type="AlphaFoldDB" id="A0A7Z0DSB0"/>
<gene>
    <name evidence="5" type="ORF">BJ988_005410</name>
</gene>
<dbReference type="RefSeq" id="WP_246321587.1">
    <property type="nucleotide sequence ID" value="NZ_JACBZR010000001.1"/>
</dbReference>
<protein>
    <recommendedName>
        <fullName evidence="4">HNH nuclease domain-containing protein</fullName>
    </recommendedName>
</protein>
<dbReference type="GO" id="GO:0008270">
    <property type="term" value="F:zinc ion binding"/>
    <property type="evidence" value="ECO:0007669"/>
    <property type="project" value="InterPro"/>
</dbReference>
<feature type="domain" description="HNH nuclease" evidence="4">
    <location>
        <begin position="338"/>
        <end position="390"/>
    </location>
</feature>
<dbReference type="InterPro" id="IPR003870">
    <property type="entry name" value="DUF222"/>
</dbReference>
<dbReference type="SMART" id="SM00507">
    <property type="entry name" value="HNHc"/>
    <property type="match status" value="1"/>
</dbReference>
<dbReference type="Pfam" id="PF02720">
    <property type="entry name" value="DUF222"/>
    <property type="match status" value="1"/>
</dbReference>
<dbReference type="CDD" id="cd00085">
    <property type="entry name" value="HNHc"/>
    <property type="match status" value="1"/>
</dbReference>
<evidence type="ECO:0000256" key="1">
    <source>
        <dbReference type="ARBA" id="ARBA00023450"/>
    </source>
</evidence>
<evidence type="ECO:0000313" key="6">
    <source>
        <dbReference type="Proteomes" id="UP000564496"/>
    </source>
</evidence>
<evidence type="ECO:0000256" key="2">
    <source>
        <dbReference type="SAM" id="Coils"/>
    </source>
</evidence>
<dbReference type="GO" id="GO:0003676">
    <property type="term" value="F:nucleic acid binding"/>
    <property type="evidence" value="ECO:0007669"/>
    <property type="project" value="InterPro"/>
</dbReference>
<dbReference type="InterPro" id="IPR003615">
    <property type="entry name" value="HNH_nuc"/>
</dbReference>
<dbReference type="EMBL" id="JACBZR010000001">
    <property type="protein sequence ID" value="NYI80762.1"/>
    <property type="molecule type" value="Genomic_DNA"/>
</dbReference>
<dbReference type="Pfam" id="PF01844">
    <property type="entry name" value="HNH"/>
    <property type="match status" value="1"/>
</dbReference>
<evidence type="ECO:0000256" key="3">
    <source>
        <dbReference type="SAM" id="MobiDB-lite"/>
    </source>
</evidence>
<comment type="similarity">
    <text evidence="1">Belongs to the Rv1128c/1148c/1588c/1702c/1945/3466 family.</text>
</comment>
<feature type="compositionally biased region" description="Polar residues" evidence="3">
    <location>
        <begin position="397"/>
        <end position="409"/>
    </location>
</feature>
<feature type="region of interest" description="Disordered" evidence="3">
    <location>
        <begin position="394"/>
        <end position="451"/>
    </location>
</feature>
<evidence type="ECO:0000313" key="5">
    <source>
        <dbReference type="EMBL" id="NYI80762.1"/>
    </source>
</evidence>
<dbReference type="Gene3D" id="1.10.30.50">
    <property type="match status" value="1"/>
</dbReference>
<comment type="caution">
    <text evidence="5">The sequence shown here is derived from an EMBL/GenBank/DDBJ whole genome shotgun (WGS) entry which is preliminary data.</text>
</comment>
<sequence>MTALQQPQHPVLEAVVAITASLDQVADANPSFMATDQKAAALVEIARAKAQLAELELRVIAAADDVAADSAARDVAAWLHHHTHQRPDALRADLRLASALDRTYGRVAAAMRAGDCNLAQAEVIVAALDELPGDLDPEIKSKAEEALVGYATQLDPARLRRLGRRILDLIAPEIAEAEEAKRLAAEEAHARTKTRLTMRRVGDGTTRITAVIPDASADRLATNLEAFASPRRDDGTRTETGEYLPYDRRLGRAFCQMLETLDPTRLPIHGGDATTVIVTIELDQLRKDAGIGQILGGAPITAAEARRLACTAGIIPAVLGGASEVLDLGRNERFFTAAQRRALLLRSATCEAEGCDIPGTWAEAHHWLAWAQSGTTDLDNAALLCSHHHHRAHDPRTSMNACPTATSASPDADRSRTYTNSGPRQAGSPTAADANCVDAGSKRRNASREGRGAFRQVGWSCDALRLEGVR</sequence>
<evidence type="ECO:0000259" key="4">
    <source>
        <dbReference type="SMART" id="SM00507"/>
    </source>
</evidence>
<dbReference type="InterPro" id="IPR002711">
    <property type="entry name" value="HNH"/>
</dbReference>
<reference evidence="5 6" key="1">
    <citation type="submission" date="2020-07" db="EMBL/GenBank/DDBJ databases">
        <title>Sequencing the genomes of 1000 actinobacteria strains.</title>
        <authorList>
            <person name="Klenk H.-P."/>
        </authorList>
    </citation>
    <scope>NUCLEOTIDE SEQUENCE [LARGE SCALE GENOMIC DNA]</scope>
    <source>
        <strain evidence="5 6">DSM 26487</strain>
    </source>
</reference>
<keyword evidence="2" id="KW-0175">Coiled coil</keyword>
<accession>A0A7Z0DSB0</accession>
<proteinExistence type="inferred from homology"/>
<name>A0A7Z0DSB0_9ACTN</name>
<dbReference type="Proteomes" id="UP000564496">
    <property type="component" value="Unassembled WGS sequence"/>
</dbReference>
<dbReference type="GO" id="GO:0004519">
    <property type="term" value="F:endonuclease activity"/>
    <property type="evidence" value="ECO:0007669"/>
    <property type="project" value="InterPro"/>
</dbReference>
<keyword evidence="6" id="KW-1185">Reference proteome</keyword>
<organism evidence="5 6">
    <name type="scientific">Nocardioides panzhihuensis</name>
    <dbReference type="NCBI Taxonomy" id="860243"/>
    <lineage>
        <taxon>Bacteria</taxon>
        <taxon>Bacillati</taxon>
        <taxon>Actinomycetota</taxon>
        <taxon>Actinomycetes</taxon>
        <taxon>Propionibacteriales</taxon>
        <taxon>Nocardioidaceae</taxon>
        <taxon>Nocardioides</taxon>
    </lineage>
</organism>